<evidence type="ECO:0000256" key="1">
    <source>
        <dbReference type="ARBA" id="ARBA00004613"/>
    </source>
</evidence>
<accession>A0AAD1WMR8</accession>
<dbReference type="SMART" id="SM00183">
    <property type="entry name" value="NAT_PEP"/>
    <property type="match status" value="1"/>
</dbReference>
<gene>
    <name evidence="10" type="ORF">PECUL_23A011864</name>
</gene>
<dbReference type="GO" id="GO:0005615">
    <property type="term" value="C:extracellular space"/>
    <property type="evidence" value="ECO:0007669"/>
    <property type="project" value="TreeGrafter"/>
</dbReference>
<evidence type="ECO:0000256" key="6">
    <source>
        <dbReference type="ARBA" id="ARBA00022858"/>
    </source>
</evidence>
<name>A0AAD1WMR8_PELCU</name>
<dbReference type="InterPro" id="IPR050787">
    <property type="entry name" value="Natriuretic_peptide"/>
</dbReference>
<evidence type="ECO:0000256" key="9">
    <source>
        <dbReference type="SAM" id="SignalP"/>
    </source>
</evidence>
<dbReference type="PRINTS" id="PR00711">
    <property type="entry name" value="ANATPEPTIDE"/>
</dbReference>
<organism evidence="10 11">
    <name type="scientific">Pelobates cultripes</name>
    <name type="common">Western spadefoot toad</name>
    <dbReference type="NCBI Taxonomy" id="61616"/>
    <lineage>
        <taxon>Eukaryota</taxon>
        <taxon>Metazoa</taxon>
        <taxon>Chordata</taxon>
        <taxon>Craniata</taxon>
        <taxon>Vertebrata</taxon>
        <taxon>Euteleostomi</taxon>
        <taxon>Amphibia</taxon>
        <taxon>Batrachia</taxon>
        <taxon>Anura</taxon>
        <taxon>Pelobatoidea</taxon>
        <taxon>Pelobatidae</taxon>
        <taxon>Pelobates</taxon>
    </lineage>
</organism>
<protein>
    <recommendedName>
        <fullName evidence="3">Natriuretic peptides A</fullName>
    </recommendedName>
</protein>
<keyword evidence="11" id="KW-1185">Reference proteome</keyword>
<evidence type="ECO:0000256" key="2">
    <source>
        <dbReference type="ARBA" id="ARBA00009041"/>
    </source>
</evidence>
<keyword evidence="4" id="KW-0964">Secreted</keyword>
<dbReference type="GO" id="GO:0005737">
    <property type="term" value="C:cytoplasm"/>
    <property type="evidence" value="ECO:0007669"/>
    <property type="project" value="TreeGrafter"/>
</dbReference>
<dbReference type="GO" id="GO:0003085">
    <property type="term" value="P:negative regulation of systemic arterial blood pressure"/>
    <property type="evidence" value="ECO:0007669"/>
    <property type="project" value="TreeGrafter"/>
</dbReference>
<dbReference type="Pfam" id="PF00212">
    <property type="entry name" value="ANP"/>
    <property type="match status" value="1"/>
</dbReference>
<dbReference type="GO" id="GO:0007168">
    <property type="term" value="P:receptor guanylyl cyclase signaling pathway"/>
    <property type="evidence" value="ECO:0007669"/>
    <property type="project" value="TreeGrafter"/>
</dbReference>
<dbReference type="InterPro" id="IPR002407">
    <property type="entry name" value="Natriuretic_peptide_atrial"/>
</dbReference>
<dbReference type="PANTHER" id="PTHR14066:SF2">
    <property type="entry name" value="NATRIURETIC PEPTIDES A"/>
    <property type="match status" value="1"/>
</dbReference>
<feature type="signal peptide" evidence="9">
    <location>
        <begin position="1"/>
        <end position="28"/>
    </location>
</feature>
<dbReference type="GO" id="GO:0097746">
    <property type="term" value="P:blood vessel diameter maintenance"/>
    <property type="evidence" value="ECO:0007669"/>
    <property type="project" value="UniProtKB-KW"/>
</dbReference>
<dbReference type="GO" id="GO:0051427">
    <property type="term" value="F:hormone receptor binding"/>
    <property type="evidence" value="ECO:0007669"/>
    <property type="project" value="TreeGrafter"/>
</dbReference>
<evidence type="ECO:0000256" key="3">
    <source>
        <dbReference type="ARBA" id="ARBA00020078"/>
    </source>
</evidence>
<keyword evidence="6" id="KW-0838">Vasoactive</keyword>
<feature type="chain" id="PRO_5042220753" description="Natriuretic peptides A" evidence="9">
    <location>
        <begin position="29"/>
        <end position="145"/>
    </location>
</feature>
<keyword evidence="9" id="KW-0732">Signal</keyword>
<comment type="similarity">
    <text evidence="2">Belongs to the natriuretic peptide family.</text>
</comment>
<evidence type="ECO:0000313" key="10">
    <source>
        <dbReference type="EMBL" id="CAH2320534.1"/>
    </source>
</evidence>
<reference evidence="10" key="1">
    <citation type="submission" date="2022-03" db="EMBL/GenBank/DDBJ databases">
        <authorList>
            <person name="Alioto T."/>
            <person name="Alioto T."/>
            <person name="Gomez Garrido J."/>
        </authorList>
    </citation>
    <scope>NUCLEOTIDE SEQUENCE</scope>
</reference>
<dbReference type="GO" id="GO:0005179">
    <property type="term" value="F:hormone activity"/>
    <property type="evidence" value="ECO:0007669"/>
    <property type="project" value="UniProtKB-KW"/>
</dbReference>
<dbReference type="Proteomes" id="UP001295444">
    <property type="component" value="Chromosome 10"/>
</dbReference>
<dbReference type="GO" id="GO:0007218">
    <property type="term" value="P:neuropeptide signaling pathway"/>
    <property type="evidence" value="ECO:0007669"/>
    <property type="project" value="TreeGrafter"/>
</dbReference>
<keyword evidence="7" id="KW-1015">Disulfide bond</keyword>
<evidence type="ECO:0000256" key="4">
    <source>
        <dbReference type="ARBA" id="ARBA00022525"/>
    </source>
</evidence>
<dbReference type="GO" id="GO:0019934">
    <property type="term" value="P:cGMP-mediated signaling"/>
    <property type="evidence" value="ECO:0007669"/>
    <property type="project" value="TreeGrafter"/>
</dbReference>
<dbReference type="PANTHER" id="PTHR14066">
    <property type="entry name" value="ATRIAL NATRIURETIC FACTOR PRECURSOR"/>
    <property type="match status" value="1"/>
</dbReference>
<feature type="region of interest" description="Disordered" evidence="8">
    <location>
        <begin position="73"/>
        <end position="96"/>
    </location>
</feature>
<evidence type="ECO:0000256" key="7">
    <source>
        <dbReference type="ARBA" id="ARBA00023157"/>
    </source>
</evidence>
<keyword evidence="5" id="KW-0372">Hormone</keyword>
<evidence type="ECO:0000313" key="11">
    <source>
        <dbReference type="Proteomes" id="UP001295444"/>
    </source>
</evidence>
<dbReference type="AlphaFoldDB" id="A0AAD1WMR8"/>
<sequence length="145" mass="15897">MGALFVQYTTFAFLLLAVMESIGSPAYGSILSSDLSDLKDILSRLEDKLPSEDVEAPSPDLFAQNYDTVDLSNSAPSWTGEASRPQSDLAYNKGSWGPPDKLSPLKNKLRELLNVPRSMRRSDCFGSRIDKIGAQSGMGCNSRRF</sequence>
<evidence type="ECO:0000256" key="5">
    <source>
        <dbReference type="ARBA" id="ARBA00022702"/>
    </source>
</evidence>
<proteinExistence type="inferred from homology"/>
<dbReference type="InterPro" id="IPR000663">
    <property type="entry name" value="Natr_peptide"/>
</dbReference>
<dbReference type="GO" id="GO:0006182">
    <property type="term" value="P:cGMP biosynthetic process"/>
    <property type="evidence" value="ECO:0007669"/>
    <property type="project" value="TreeGrafter"/>
</dbReference>
<dbReference type="EMBL" id="OW240921">
    <property type="protein sequence ID" value="CAH2320534.1"/>
    <property type="molecule type" value="Genomic_DNA"/>
</dbReference>
<evidence type="ECO:0000256" key="8">
    <source>
        <dbReference type="SAM" id="MobiDB-lite"/>
    </source>
</evidence>
<comment type="subcellular location">
    <subcellularLocation>
        <location evidence="1">Secreted</location>
    </subcellularLocation>
</comment>